<keyword evidence="4" id="KW-0540">Nuclease</keyword>
<dbReference type="InterPro" id="IPR006054">
    <property type="entry name" value="DnaQ"/>
</dbReference>
<protein>
    <recommendedName>
        <fullName evidence="10">DNA polymerase III polC-type</fullName>
    </recommendedName>
</protein>
<dbReference type="GO" id="GO:0045004">
    <property type="term" value="P:DNA replication proofreading"/>
    <property type="evidence" value="ECO:0007669"/>
    <property type="project" value="TreeGrafter"/>
</dbReference>
<evidence type="ECO:0000256" key="1">
    <source>
        <dbReference type="ARBA" id="ARBA00022679"/>
    </source>
</evidence>
<dbReference type="SUPFAM" id="SSF53098">
    <property type="entry name" value="Ribonuclease H-like"/>
    <property type="match status" value="1"/>
</dbReference>
<dbReference type="RefSeq" id="WP_148603878.1">
    <property type="nucleotide sequence ID" value="NZ_SDGY01000001.1"/>
</dbReference>
<dbReference type="OrthoDB" id="9803913at2"/>
<keyword evidence="1" id="KW-0808">Transferase</keyword>
<reference evidence="12 13" key="1">
    <citation type="submission" date="2019-01" db="EMBL/GenBank/DDBJ databases">
        <title>Leuconostoc litchii sp. nov., a novel lactic acid bacterium isolated from lychee.</title>
        <authorList>
            <person name="Wang L.-T."/>
        </authorList>
    </citation>
    <scope>NUCLEOTIDE SEQUENCE [LARGE SCALE GENOMIC DNA]</scope>
    <source>
        <strain evidence="12 13">MB7</strain>
    </source>
</reference>
<dbReference type="InterPro" id="IPR012337">
    <property type="entry name" value="RNaseH-like_sf"/>
</dbReference>
<evidence type="ECO:0000256" key="3">
    <source>
        <dbReference type="ARBA" id="ARBA00022705"/>
    </source>
</evidence>
<keyword evidence="3" id="KW-0235">DNA replication</keyword>
<dbReference type="GO" id="GO:0005524">
    <property type="term" value="F:ATP binding"/>
    <property type="evidence" value="ECO:0007669"/>
    <property type="project" value="UniProtKB-KW"/>
</dbReference>
<evidence type="ECO:0000313" key="12">
    <source>
        <dbReference type="EMBL" id="TYC46701.1"/>
    </source>
</evidence>
<organism evidence="12 13">
    <name type="scientific">Leuconostoc litchii</name>
    <dbReference type="NCBI Taxonomy" id="1981069"/>
    <lineage>
        <taxon>Bacteria</taxon>
        <taxon>Bacillati</taxon>
        <taxon>Bacillota</taxon>
        <taxon>Bacilli</taxon>
        <taxon>Lactobacillales</taxon>
        <taxon>Lactobacillaceae</taxon>
        <taxon>Leuconostoc</taxon>
    </lineage>
</organism>
<dbReference type="SMART" id="SM00479">
    <property type="entry name" value="EXOIII"/>
    <property type="match status" value="1"/>
</dbReference>
<name>A0A6P2CNY0_9LACO</name>
<evidence type="ECO:0000256" key="9">
    <source>
        <dbReference type="ARBA" id="ARBA00022932"/>
    </source>
</evidence>
<dbReference type="InterPro" id="IPR013520">
    <property type="entry name" value="Ribonucl_H"/>
</dbReference>
<evidence type="ECO:0000256" key="10">
    <source>
        <dbReference type="ARBA" id="ARBA00070925"/>
    </source>
</evidence>
<comment type="caution">
    <text evidence="12">The sequence shown here is derived from an EMBL/GenBank/DDBJ whole genome shotgun (WGS) entry which is preliminary data.</text>
</comment>
<dbReference type="GO" id="GO:0005829">
    <property type="term" value="C:cytosol"/>
    <property type="evidence" value="ECO:0007669"/>
    <property type="project" value="TreeGrafter"/>
</dbReference>
<dbReference type="FunFam" id="3.30.420.10:FF:000045">
    <property type="entry name" value="3'-5' exonuclease DinG"/>
    <property type="match status" value="1"/>
</dbReference>
<dbReference type="CDD" id="cd06127">
    <property type="entry name" value="DEDDh"/>
    <property type="match status" value="1"/>
</dbReference>
<evidence type="ECO:0000256" key="5">
    <source>
        <dbReference type="ARBA" id="ARBA00022741"/>
    </source>
</evidence>
<dbReference type="InterPro" id="IPR036397">
    <property type="entry name" value="RNaseH_sf"/>
</dbReference>
<feature type="domain" description="Helicase ATP-binding" evidence="11">
    <location>
        <begin position="243"/>
        <end position="507"/>
    </location>
</feature>
<keyword evidence="5" id="KW-0547">Nucleotide-binding</keyword>
<dbReference type="PROSITE" id="PS51193">
    <property type="entry name" value="HELICASE_ATP_BIND_2"/>
    <property type="match status" value="1"/>
</dbReference>
<evidence type="ECO:0000256" key="7">
    <source>
        <dbReference type="ARBA" id="ARBA00022839"/>
    </source>
</evidence>
<dbReference type="InterPro" id="IPR027417">
    <property type="entry name" value="P-loop_NTPase"/>
</dbReference>
<dbReference type="EMBL" id="SDGY01000001">
    <property type="protein sequence ID" value="TYC46701.1"/>
    <property type="molecule type" value="Genomic_DNA"/>
</dbReference>
<evidence type="ECO:0000256" key="2">
    <source>
        <dbReference type="ARBA" id="ARBA00022695"/>
    </source>
</evidence>
<evidence type="ECO:0000259" key="11">
    <source>
        <dbReference type="PROSITE" id="PS51193"/>
    </source>
</evidence>
<gene>
    <name evidence="12" type="ORF">ESZ47_00760</name>
</gene>
<proteinExistence type="predicted"/>
<keyword evidence="6" id="KW-0378">Hydrolase</keyword>
<evidence type="ECO:0000313" key="13">
    <source>
        <dbReference type="Proteomes" id="UP000442244"/>
    </source>
</evidence>
<dbReference type="PANTHER" id="PTHR30231">
    <property type="entry name" value="DNA POLYMERASE III SUBUNIT EPSILON"/>
    <property type="match status" value="1"/>
</dbReference>
<dbReference type="NCBIfam" id="TIGR00573">
    <property type="entry name" value="dnaq"/>
    <property type="match status" value="1"/>
</dbReference>
<dbReference type="GO" id="GO:0003677">
    <property type="term" value="F:DNA binding"/>
    <property type="evidence" value="ECO:0007669"/>
    <property type="project" value="InterPro"/>
</dbReference>
<dbReference type="Proteomes" id="UP000442244">
    <property type="component" value="Unassembled WGS sequence"/>
</dbReference>
<dbReference type="GO" id="GO:0008408">
    <property type="term" value="F:3'-5' exonuclease activity"/>
    <property type="evidence" value="ECO:0007669"/>
    <property type="project" value="TreeGrafter"/>
</dbReference>
<keyword evidence="2" id="KW-0548">Nucleotidyltransferase</keyword>
<dbReference type="Gene3D" id="3.40.50.300">
    <property type="entry name" value="P-loop containing nucleotide triphosphate hydrolases"/>
    <property type="match status" value="1"/>
</dbReference>
<dbReference type="PANTHER" id="PTHR30231:SF41">
    <property type="entry name" value="DNA POLYMERASE III SUBUNIT EPSILON"/>
    <property type="match status" value="1"/>
</dbReference>
<keyword evidence="7" id="KW-0269">Exonuclease</keyword>
<evidence type="ECO:0000256" key="4">
    <source>
        <dbReference type="ARBA" id="ARBA00022722"/>
    </source>
</evidence>
<accession>A0A6P2CNY0</accession>
<sequence>MNANDTFAVVDLETTGHSVKKGGRIIQIGMTFIKKRQIVDHFESFVNPGQPIDRQIQQLTHISQKDVRDAPYFEEIAPVLQNLLKDTVLIAHNVNFDYPYLNEEFERTGFSPLKINAIDTVQLAQILLPTAPGYRLLDLTTHLNITLDNAHRANADANATALLFLKLWKKLETLPEPTLKQLQQKEWPLLRQTQQFLKIVRSKNKQNFNYYNQIALLPKYLERVSEQSSDLSKKSFPKTNEAKEKLFGHWLSTNEAQNDLINRVYKFLNKRTDGLLTTLTGPRVGKTLAYLVPVVLSQKKAVLLTNDDSLQSQQINIISKLSALFNVPVQSAILYEPTDYVDIEKFSQLLLEEGTPQEQFFKARLLVWLTETTTGLLQEIIVGVQNDKLLQSICGHNESYFFQKAYQQANESQIIVMNFNTYFVQSKQLRADLAIDKWPIVVMETPTQFVDDLHDYFCTSLNVTQYQNVLKGLNHQEIPGLTHKQRLFVRQSVSESLRLLKQIVQSDKVQTILKRIERLLLITIRLNELFEMNGTSVPYEFQNAAVQLLKIQRLKLRDEIVINNTWLEENGQSQHKILFNVQEKVIYQEEFVANVNKLLVVSEFLPVEITDFLRDVPSSFTVERAFIHNDLQPIRVVQLQRSSPVAHLQSITQFNAGEILLIVPNEERVNHWYQKIKFAVTTNYNVVAEGITGSLKKIQRQSQMKRNNIVIVTPNIFSTMWLREQELPAIVMVPEREVWQPVSRLGYVLTQMQRHQQGVLISQLNAMQRNRFKEQIILEKINLKLGLAEQYDVLLRNL</sequence>
<keyword evidence="8" id="KW-0067">ATP-binding</keyword>
<dbReference type="GO" id="GO:0003887">
    <property type="term" value="F:DNA-directed DNA polymerase activity"/>
    <property type="evidence" value="ECO:0007669"/>
    <property type="project" value="UniProtKB-KW"/>
</dbReference>
<dbReference type="Gene3D" id="3.30.420.10">
    <property type="entry name" value="Ribonuclease H-like superfamily/Ribonuclease H"/>
    <property type="match status" value="1"/>
</dbReference>
<dbReference type="Pfam" id="PF00929">
    <property type="entry name" value="RNase_T"/>
    <property type="match status" value="1"/>
</dbReference>
<dbReference type="InterPro" id="IPR014013">
    <property type="entry name" value="Helic_SF1/SF2_ATP-bd_DinG/Rad3"/>
</dbReference>
<keyword evidence="13" id="KW-1185">Reference proteome</keyword>
<evidence type="ECO:0000256" key="8">
    <source>
        <dbReference type="ARBA" id="ARBA00022840"/>
    </source>
</evidence>
<dbReference type="AlphaFoldDB" id="A0A6P2CNY0"/>
<keyword evidence="9" id="KW-0239">DNA-directed DNA polymerase</keyword>
<evidence type="ECO:0000256" key="6">
    <source>
        <dbReference type="ARBA" id="ARBA00022801"/>
    </source>
</evidence>